<dbReference type="STRING" id="1798370.A2Z00_01395"/>
<dbReference type="EMBL" id="MFIZ01000017">
    <property type="protein sequence ID" value="OGG11737.1"/>
    <property type="molecule type" value="Genomic_DNA"/>
</dbReference>
<evidence type="ECO:0000313" key="2">
    <source>
        <dbReference type="EMBL" id="OGG11737.1"/>
    </source>
</evidence>
<comment type="caution">
    <text evidence="2">The sequence shown here is derived from an EMBL/GenBank/DDBJ whole genome shotgun (WGS) entry which is preliminary data.</text>
</comment>
<evidence type="ECO:0000313" key="3">
    <source>
        <dbReference type="Proteomes" id="UP000177268"/>
    </source>
</evidence>
<protein>
    <submittedName>
        <fullName evidence="2">Uncharacterized protein</fullName>
    </submittedName>
</protein>
<name>A0A1F5ZI06_9BACT</name>
<evidence type="ECO:0000256" key="1">
    <source>
        <dbReference type="SAM" id="Coils"/>
    </source>
</evidence>
<gene>
    <name evidence="2" type="ORF">A2Z00_01395</name>
</gene>
<sequence>MEKISIFVVAIVLASLGSPVYAVKNSEAGSQNIGTSQAQQQVATSPSPTGYQIQNQVNTQNQGEASQLRINTQEQMGTVAAQVQDLLKVRTTGGIGEQVRQIAQEQNQAQNQIQTELGKVEARGGLLKSLIGPDYQALKNMQKAMEQNQLRIGQLEQLQNQLANQSDIAMVQETIQALTVQNTALQNRVNLEERSGGMFGWLFKLFAR</sequence>
<feature type="coiled-coil region" evidence="1">
    <location>
        <begin position="138"/>
        <end position="188"/>
    </location>
</feature>
<accession>A0A1F5ZI06</accession>
<reference evidence="2 3" key="1">
    <citation type="journal article" date="2016" name="Nat. Commun.">
        <title>Thousands of microbial genomes shed light on interconnected biogeochemical processes in an aquifer system.</title>
        <authorList>
            <person name="Anantharaman K."/>
            <person name="Brown C.T."/>
            <person name="Hug L.A."/>
            <person name="Sharon I."/>
            <person name="Castelle C.J."/>
            <person name="Probst A.J."/>
            <person name="Thomas B.C."/>
            <person name="Singh A."/>
            <person name="Wilkins M.J."/>
            <person name="Karaoz U."/>
            <person name="Brodie E.L."/>
            <person name="Williams K.H."/>
            <person name="Hubbard S.S."/>
            <person name="Banfield J.F."/>
        </authorList>
    </citation>
    <scope>NUCLEOTIDE SEQUENCE [LARGE SCALE GENOMIC DNA]</scope>
</reference>
<keyword evidence="1" id="KW-0175">Coiled coil</keyword>
<dbReference type="Proteomes" id="UP000177268">
    <property type="component" value="Unassembled WGS sequence"/>
</dbReference>
<proteinExistence type="predicted"/>
<dbReference type="AlphaFoldDB" id="A0A1F5ZI06"/>
<organism evidence="2 3">
    <name type="scientific">Candidatus Gottesmanbacteria bacterium RBG_13_45_10</name>
    <dbReference type="NCBI Taxonomy" id="1798370"/>
    <lineage>
        <taxon>Bacteria</taxon>
        <taxon>Candidatus Gottesmaniibacteriota</taxon>
    </lineage>
</organism>